<name>A0A562NKW4_9RHOB</name>
<evidence type="ECO:0000313" key="2">
    <source>
        <dbReference type="Proteomes" id="UP000316225"/>
    </source>
</evidence>
<accession>A0A562NKW4</accession>
<dbReference type="Proteomes" id="UP000316225">
    <property type="component" value="Unassembled WGS sequence"/>
</dbReference>
<keyword evidence="2" id="KW-1185">Reference proteome</keyword>
<protein>
    <submittedName>
        <fullName evidence="1">Uncharacterized protein</fullName>
    </submittedName>
</protein>
<organism evidence="1 2">
    <name type="scientific">Paracoccus sulfuroxidans</name>
    <dbReference type="NCBI Taxonomy" id="384678"/>
    <lineage>
        <taxon>Bacteria</taxon>
        <taxon>Pseudomonadati</taxon>
        <taxon>Pseudomonadota</taxon>
        <taxon>Alphaproteobacteria</taxon>
        <taxon>Rhodobacterales</taxon>
        <taxon>Paracoccaceae</taxon>
        <taxon>Paracoccus</taxon>
    </lineage>
</organism>
<dbReference type="RefSeq" id="WP_145398565.1">
    <property type="nucleotide sequence ID" value="NZ_VLKU01000008.1"/>
</dbReference>
<gene>
    <name evidence="1" type="ORF">IQ24_02638</name>
</gene>
<dbReference type="EMBL" id="VLKU01000008">
    <property type="protein sequence ID" value="TWI32763.1"/>
    <property type="molecule type" value="Genomic_DNA"/>
</dbReference>
<evidence type="ECO:0000313" key="1">
    <source>
        <dbReference type="EMBL" id="TWI32763.1"/>
    </source>
</evidence>
<proteinExistence type="predicted"/>
<reference evidence="1 2" key="1">
    <citation type="journal article" date="2015" name="Stand. Genomic Sci.">
        <title>Genomic Encyclopedia of Bacterial and Archaeal Type Strains, Phase III: the genomes of soil and plant-associated and newly described type strains.</title>
        <authorList>
            <person name="Whitman W.B."/>
            <person name="Woyke T."/>
            <person name="Klenk H.P."/>
            <person name="Zhou Y."/>
            <person name="Lilburn T.G."/>
            <person name="Beck B.J."/>
            <person name="De Vos P."/>
            <person name="Vandamme P."/>
            <person name="Eisen J.A."/>
            <person name="Garrity G."/>
            <person name="Hugenholtz P."/>
            <person name="Kyrpides N.C."/>
        </authorList>
    </citation>
    <scope>NUCLEOTIDE SEQUENCE [LARGE SCALE GENOMIC DNA]</scope>
    <source>
        <strain evidence="1 2">CGMCC 1.5364</strain>
    </source>
</reference>
<dbReference type="OrthoDB" id="9987694at2"/>
<sequence length="65" mass="7152">MTPTPDQKRAFIEAARADQRMFREIADAARLPFAVVLEIWAIGSAAGKLRIADDAPGSRWIEVLA</sequence>
<comment type="caution">
    <text evidence="1">The sequence shown here is derived from an EMBL/GenBank/DDBJ whole genome shotgun (WGS) entry which is preliminary data.</text>
</comment>
<dbReference type="AlphaFoldDB" id="A0A562NKW4"/>